<keyword evidence="2" id="KW-1185">Reference proteome</keyword>
<protein>
    <submittedName>
        <fullName evidence="1">Uncharacterized protein</fullName>
    </submittedName>
</protein>
<evidence type="ECO:0000313" key="1">
    <source>
        <dbReference type="EMBL" id="GBN34032.1"/>
    </source>
</evidence>
<reference evidence="1 2" key="1">
    <citation type="journal article" date="2019" name="Sci. Rep.">
        <title>Orb-weaving spider Araneus ventricosus genome elucidates the spidroin gene catalogue.</title>
        <authorList>
            <person name="Kono N."/>
            <person name="Nakamura H."/>
            <person name="Ohtoshi R."/>
            <person name="Moran D.A.P."/>
            <person name="Shinohara A."/>
            <person name="Yoshida Y."/>
            <person name="Fujiwara M."/>
            <person name="Mori M."/>
            <person name="Tomita M."/>
            <person name="Arakawa K."/>
        </authorList>
    </citation>
    <scope>NUCLEOTIDE SEQUENCE [LARGE SCALE GENOMIC DNA]</scope>
</reference>
<organism evidence="1 2">
    <name type="scientific">Araneus ventricosus</name>
    <name type="common">Orbweaver spider</name>
    <name type="synonym">Epeira ventricosa</name>
    <dbReference type="NCBI Taxonomy" id="182803"/>
    <lineage>
        <taxon>Eukaryota</taxon>
        <taxon>Metazoa</taxon>
        <taxon>Ecdysozoa</taxon>
        <taxon>Arthropoda</taxon>
        <taxon>Chelicerata</taxon>
        <taxon>Arachnida</taxon>
        <taxon>Araneae</taxon>
        <taxon>Araneomorphae</taxon>
        <taxon>Entelegynae</taxon>
        <taxon>Araneoidea</taxon>
        <taxon>Araneidae</taxon>
        <taxon>Araneus</taxon>
    </lineage>
</organism>
<sequence length="107" mass="12320">MEKFVYPLYTEAALGGFTNWTRKQHGAPSITPQKMYFLKFYDVCILNVKQTPRHVLLTWLLYQLFAPGWIADRFFISLEKLLSPAKADTRAESEKSSVPLVLMVYSG</sequence>
<gene>
    <name evidence="1" type="ORF">AVEN_6281_1</name>
</gene>
<dbReference type="Proteomes" id="UP000499080">
    <property type="component" value="Unassembled WGS sequence"/>
</dbReference>
<accession>A0A4Y2N568</accession>
<proteinExistence type="predicted"/>
<comment type="caution">
    <text evidence="1">The sequence shown here is derived from an EMBL/GenBank/DDBJ whole genome shotgun (WGS) entry which is preliminary data.</text>
</comment>
<dbReference type="EMBL" id="BGPR01008471">
    <property type="protein sequence ID" value="GBN34032.1"/>
    <property type="molecule type" value="Genomic_DNA"/>
</dbReference>
<name>A0A4Y2N568_ARAVE</name>
<dbReference type="AlphaFoldDB" id="A0A4Y2N568"/>
<evidence type="ECO:0000313" key="2">
    <source>
        <dbReference type="Proteomes" id="UP000499080"/>
    </source>
</evidence>